<dbReference type="InterPro" id="IPR014352">
    <property type="entry name" value="FERM/acyl-CoA-bd_prot_sf"/>
</dbReference>
<dbReference type="PIRSF" id="PIRSF002304">
    <property type="entry name" value="Membrane_skeletal_4_1"/>
    <property type="match status" value="1"/>
</dbReference>
<dbReference type="Pfam" id="PF08736">
    <property type="entry name" value="FA"/>
    <property type="match status" value="1"/>
</dbReference>
<proteinExistence type="predicted"/>
<feature type="compositionally biased region" description="Polar residues" evidence="12">
    <location>
        <begin position="76"/>
        <end position="87"/>
    </location>
</feature>
<dbReference type="SMART" id="SM01195">
    <property type="entry name" value="FA"/>
    <property type="match status" value="1"/>
</dbReference>
<sequence length="744" mass="83328">MTTETGPDSEVKKAQEETPQQPEAAAAATTPVTPAGHGHPEANSNEKHPPQQDTRPAEQSLDMEEKGYGEADGLSERTTPSRAQKSPQKIAKKYKSAICRVTLLDASEYECEVEKHGRGQVLFDLVCEHLNLLEKDYFGLTFCDADSQKNWLDPSKEIKKQIRSSPWSFAFTVKFYPPDPAQLTEDITRYYLCLQLRADIITGRLPCSFVTHALLGSYAVQAELGDYDAEEHVGNYVSELRFAPNQTRELEERIMELHKTYRGMTPGEAEIHFLENAKKLSMYGVDLHHAKDSEGIDIMLGVCANGLLIYRDRLRINRFAWPKILKISYKRSNFYIKIRPGEYEQFESTIGFKLPNHRSAKRLWKVCIEHHTFFRLVSPEPPPKGFLVMGSKFRYSGRTQAQTRQASALIDRPAPFFERSSSKRYTMSRSLDGAEFSRPASVSENHDAGPDGDKQEEDGESGGRRSEAEEGEVRTPTKIKELKPEQETTPRHKQEFLDKPEDVLLKHQASINELKRTLKEPNSKLIHRDRDWERERRLPSSPASPSPKGTPEKANEPVKTETMTVSSLAIRKKIEPEAVLQTRVTTVDSTQQVDGTALGGKESITTAPSITTETISTTMENSLKSGKGAAAMIPGPQTVATEIRSLSPIIGKDVLTSTYGATAETLSTSTTTHVTKTVKGGFSETRIEKRIIITGDEDVDQDQALALAIKEAKLQHPDMLVTKAVVYRETDPSPEERDRKPQES</sequence>
<organism evidence="14 15">
    <name type="scientific">Panthera pardus</name>
    <name type="common">Leopard</name>
    <name type="synonym">Felis pardus</name>
    <dbReference type="NCBI Taxonomy" id="9691"/>
    <lineage>
        <taxon>Eukaryota</taxon>
        <taxon>Metazoa</taxon>
        <taxon>Chordata</taxon>
        <taxon>Craniata</taxon>
        <taxon>Vertebrata</taxon>
        <taxon>Euteleostomi</taxon>
        <taxon>Mammalia</taxon>
        <taxon>Eutheria</taxon>
        <taxon>Laurasiatheria</taxon>
        <taxon>Carnivora</taxon>
        <taxon>Feliformia</taxon>
        <taxon>Felidae</taxon>
        <taxon>Pantherinae</taxon>
        <taxon>Panthera</taxon>
    </lineage>
</organism>
<feature type="region of interest" description="Disordered" evidence="12">
    <location>
        <begin position="1"/>
        <end position="88"/>
    </location>
</feature>
<reference evidence="15" key="1">
    <citation type="submission" date="2025-08" db="UniProtKB">
        <authorList>
            <consortium name="RefSeq"/>
        </authorList>
    </citation>
    <scope>IDENTIFICATION</scope>
    <source>
        <tissue evidence="15">Whole blood</tissue>
    </source>
</reference>
<dbReference type="Pfam" id="PF09379">
    <property type="entry name" value="FERM_N"/>
    <property type="match status" value="1"/>
</dbReference>
<feature type="region of interest" description="Disordered" evidence="12">
    <location>
        <begin position="514"/>
        <end position="566"/>
    </location>
</feature>
<feature type="region of interest" description="Disordered" evidence="12">
    <location>
        <begin position="428"/>
        <end position="501"/>
    </location>
</feature>
<protein>
    <recommendedName>
        <fullName evidence="7">Protein 4.1</fullName>
    </recommendedName>
    <alternativeName>
        <fullName evidence="11">4.1R</fullName>
    </alternativeName>
    <alternativeName>
        <fullName evidence="8">Band 4.1</fullName>
    </alternativeName>
    <alternativeName>
        <fullName evidence="9">Erythrocyte membrane protein band 4.1</fullName>
    </alternativeName>
</protein>
<dbReference type="InterPro" id="IPR035963">
    <property type="entry name" value="FERM_2"/>
</dbReference>
<feature type="compositionally biased region" description="Low complexity" evidence="12">
    <location>
        <begin position="17"/>
        <end position="35"/>
    </location>
</feature>
<dbReference type="SMART" id="SM00295">
    <property type="entry name" value="B41"/>
    <property type="match status" value="1"/>
</dbReference>
<dbReference type="AlphaFoldDB" id="A0A9W2UI85"/>
<comment type="subcellular location">
    <subcellularLocation>
        <location evidence="2">Cytoplasm</location>
        <location evidence="2">Cell cortex</location>
    </subcellularLocation>
    <subcellularLocation>
        <location evidence="1">Cytoplasm</location>
        <location evidence="1">Cytoskeleton</location>
    </subcellularLocation>
</comment>
<dbReference type="GO" id="GO:0005886">
    <property type="term" value="C:plasma membrane"/>
    <property type="evidence" value="ECO:0007669"/>
    <property type="project" value="TreeGrafter"/>
</dbReference>
<dbReference type="SUPFAM" id="SSF54236">
    <property type="entry name" value="Ubiquitin-like"/>
    <property type="match status" value="1"/>
</dbReference>
<dbReference type="RefSeq" id="XP_053746267.1">
    <property type="nucleotide sequence ID" value="XM_053890292.1"/>
</dbReference>
<dbReference type="PANTHER" id="PTHR23280:SF24">
    <property type="entry name" value="BAND 4.1-LIKE PROTEIN 1"/>
    <property type="match status" value="1"/>
</dbReference>
<feature type="compositionally biased region" description="Basic and acidic residues" evidence="12">
    <location>
        <begin position="38"/>
        <end position="50"/>
    </location>
</feature>
<dbReference type="CDD" id="cd13184">
    <property type="entry name" value="FERM_C_4_1_family"/>
    <property type="match status" value="1"/>
</dbReference>
<dbReference type="Pfam" id="PF00373">
    <property type="entry name" value="FERM_M"/>
    <property type="match status" value="1"/>
</dbReference>
<dbReference type="Proteomes" id="UP001165780">
    <property type="component" value="Unplaced"/>
</dbReference>
<keyword evidence="6" id="KW-0206">Cytoskeleton</keyword>
<name>A0A9W2UI85_PANPR</name>
<dbReference type="Gene3D" id="1.20.80.10">
    <property type="match status" value="1"/>
</dbReference>
<dbReference type="PANTHER" id="PTHR23280">
    <property type="entry name" value="4.1 G PROTEIN"/>
    <property type="match status" value="1"/>
</dbReference>
<dbReference type="InterPro" id="IPR018980">
    <property type="entry name" value="FERM_PH-like_C"/>
</dbReference>
<evidence type="ECO:0000256" key="10">
    <source>
        <dbReference type="ARBA" id="ARBA00054563"/>
    </source>
</evidence>
<dbReference type="PROSITE" id="PS00661">
    <property type="entry name" value="FERM_2"/>
    <property type="match status" value="1"/>
</dbReference>
<dbReference type="FunFam" id="1.20.80.10:FF:000001">
    <property type="entry name" value="Erythrocyte membrane protein band 4.1"/>
    <property type="match status" value="1"/>
</dbReference>
<feature type="compositionally biased region" description="Basic and acidic residues" evidence="12">
    <location>
        <begin position="514"/>
        <end position="538"/>
    </location>
</feature>
<evidence type="ECO:0000256" key="5">
    <source>
        <dbReference type="ARBA" id="ARBA00023203"/>
    </source>
</evidence>
<evidence type="ECO:0000256" key="2">
    <source>
        <dbReference type="ARBA" id="ARBA00004544"/>
    </source>
</evidence>
<evidence type="ECO:0000256" key="4">
    <source>
        <dbReference type="ARBA" id="ARBA00022553"/>
    </source>
</evidence>
<dbReference type="GO" id="GO:0005938">
    <property type="term" value="C:cell cortex"/>
    <property type="evidence" value="ECO:0007669"/>
    <property type="project" value="UniProtKB-SubCell"/>
</dbReference>
<comment type="function">
    <text evidence="10">Protein 4.1 is a major structural element of the erythrocyte membrane skeleton. It plays a key role in regulating membrane physical properties of mechanical stability and deformability by stabilizing spectrin-actin interaction. Recruits DLG1 to membranes. Required for dynein-dynactin complex and NUMA1 recruitment at the mitotic cell cortex during anaphase.</text>
</comment>
<feature type="compositionally biased region" description="Basic and acidic residues" evidence="12">
    <location>
        <begin position="461"/>
        <end position="501"/>
    </location>
</feature>
<evidence type="ECO:0000256" key="11">
    <source>
        <dbReference type="ARBA" id="ARBA00078357"/>
    </source>
</evidence>
<dbReference type="GO" id="GO:0030866">
    <property type="term" value="P:cortical actin cytoskeleton organization"/>
    <property type="evidence" value="ECO:0007669"/>
    <property type="project" value="InterPro"/>
</dbReference>
<dbReference type="FunFam" id="3.10.20.90:FF:000002">
    <property type="entry name" value="Erythrocyte protein band 4.1-like 3"/>
    <property type="match status" value="1"/>
</dbReference>
<dbReference type="InterPro" id="IPR008379">
    <property type="entry name" value="Band_4.1_C"/>
</dbReference>
<dbReference type="GO" id="GO:0005198">
    <property type="term" value="F:structural molecule activity"/>
    <property type="evidence" value="ECO:0007669"/>
    <property type="project" value="InterPro"/>
</dbReference>
<evidence type="ECO:0000256" key="3">
    <source>
        <dbReference type="ARBA" id="ARBA00022490"/>
    </source>
</evidence>
<feature type="compositionally biased region" description="Basic and acidic residues" evidence="12">
    <location>
        <begin position="444"/>
        <end position="453"/>
    </location>
</feature>
<dbReference type="GO" id="GO:0005856">
    <property type="term" value="C:cytoskeleton"/>
    <property type="evidence" value="ECO:0007669"/>
    <property type="project" value="UniProtKB-SubCell"/>
</dbReference>
<evidence type="ECO:0000313" key="14">
    <source>
        <dbReference type="Proteomes" id="UP001165780"/>
    </source>
</evidence>
<dbReference type="GO" id="GO:0003779">
    <property type="term" value="F:actin binding"/>
    <property type="evidence" value="ECO:0007669"/>
    <property type="project" value="UniProtKB-KW"/>
</dbReference>
<feature type="compositionally biased region" description="Basic and acidic residues" evidence="12">
    <location>
        <begin position="550"/>
        <end position="559"/>
    </location>
</feature>
<dbReference type="Gene3D" id="3.10.20.90">
    <property type="entry name" value="Phosphatidylinositol 3-kinase Catalytic Subunit, Chain A, domain 1"/>
    <property type="match status" value="1"/>
</dbReference>
<keyword evidence="4" id="KW-0597">Phosphoprotein</keyword>
<dbReference type="CDD" id="cd14473">
    <property type="entry name" value="FERM_B-lobe"/>
    <property type="match status" value="1"/>
</dbReference>
<dbReference type="CTD" id="2036"/>
<dbReference type="InterPro" id="IPR000299">
    <property type="entry name" value="FERM_domain"/>
</dbReference>
<dbReference type="Pfam" id="PF05902">
    <property type="entry name" value="4_1_CTD"/>
    <property type="match status" value="1"/>
</dbReference>
<dbReference type="Pfam" id="PF04382">
    <property type="entry name" value="SAB"/>
    <property type="match status" value="1"/>
</dbReference>
<feature type="domain" description="FERM" evidence="13">
    <location>
        <begin position="97"/>
        <end position="378"/>
    </location>
</feature>
<dbReference type="PROSITE" id="PS50057">
    <property type="entry name" value="FERM_3"/>
    <property type="match status" value="1"/>
</dbReference>
<dbReference type="InterPro" id="IPR011993">
    <property type="entry name" value="PH-like_dom_sf"/>
</dbReference>
<keyword evidence="3" id="KW-0963">Cytoplasm</keyword>
<keyword evidence="14" id="KW-1185">Reference proteome</keyword>
<evidence type="ECO:0000256" key="9">
    <source>
        <dbReference type="ARBA" id="ARBA00032586"/>
    </source>
</evidence>
<dbReference type="SUPFAM" id="SSF47031">
    <property type="entry name" value="Second domain of FERM"/>
    <property type="match status" value="1"/>
</dbReference>
<gene>
    <name evidence="15" type="primary">EPB41L1</name>
</gene>
<dbReference type="GO" id="GO:0031032">
    <property type="term" value="P:actomyosin structure organization"/>
    <property type="evidence" value="ECO:0007669"/>
    <property type="project" value="TreeGrafter"/>
</dbReference>
<dbReference type="InterPro" id="IPR019748">
    <property type="entry name" value="FERM_central"/>
</dbReference>
<dbReference type="CDD" id="cd17201">
    <property type="entry name" value="FERM_F1_EPB41L1"/>
    <property type="match status" value="1"/>
</dbReference>
<keyword evidence="5" id="KW-0009">Actin-binding</keyword>
<dbReference type="InterPro" id="IPR014847">
    <property type="entry name" value="FA"/>
</dbReference>
<dbReference type="GeneID" id="109272497"/>
<dbReference type="Pfam" id="PF09380">
    <property type="entry name" value="FERM_C"/>
    <property type="match status" value="1"/>
</dbReference>
<evidence type="ECO:0000256" key="12">
    <source>
        <dbReference type="SAM" id="MobiDB-lite"/>
    </source>
</evidence>
<evidence type="ECO:0000259" key="13">
    <source>
        <dbReference type="PROSITE" id="PS50057"/>
    </source>
</evidence>
<dbReference type="PRINTS" id="PR00661">
    <property type="entry name" value="ERMFAMILY"/>
</dbReference>
<dbReference type="InterPro" id="IPR019749">
    <property type="entry name" value="Band_41_domain"/>
</dbReference>
<dbReference type="InterPro" id="IPR018979">
    <property type="entry name" value="FERM_N"/>
</dbReference>
<evidence type="ECO:0000256" key="6">
    <source>
        <dbReference type="ARBA" id="ARBA00023212"/>
    </source>
</evidence>
<accession>A0A9W2UI85</accession>
<dbReference type="PRINTS" id="PR00935">
    <property type="entry name" value="BAND41"/>
</dbReference>
<dbReference type="SMART" id="SM01196">
    <property type="entry name" value="FERM_C"/>
    <property type="match status" value="1"/>
</dbReference>
<evidence type="ECO:0000256" key="8">
    <source>
        <dbReference type="ARBA" id="ARBA00030419"/>
    </source>
</evidence>
<dbReference type="PROSITE" id="PS00660">
    <property type="entry name" value="FERM_1"/>
    <property type="match status" value="1"/>
</dbReference>
<evidence type="ECO:0000313" key="15">
    <source>
        <dbReference type="RefSeq" id="XP_053746267.1"/>
    </source>
</evidence>
<dbReference type="InterPro" id="IPR029071">
    <property type="entry name" value="Ubiquitin-like_domsf"/>
</dbReference>
<dbReference type="FunFam" id="2.30.29.30:FF:000001">
    <property type="entry name" value="Erythrocyte membrane protein band 4.1"/>
    <property type="match status" value="1"/>
</dbReference>
<dbReference type="InterPro" id="IPR007477">
    <property type="entry name" value="SAB_dom"/>
</dbReference>
<evidence type="ECO:0000256" key="1">
    <source>
        <dbReference type="ARBA" id="ARBA00004245"/>
    </source>
</evidence>
<dbReference type="InterPro" id="IPR019747">
    <property type="entry name" value="FERM_CS"/>
</dbReference>
<dbReference type="Gene3D" id="2.30.29.30">
    <property type="entry name" value="Pleckstrin-homology domain (PH domain)/Phosphotyrosine-binding domain (PTB)"/>
    <property type="match status" value="1"/>
</dbReference>
<dbReference type="InterPro" id="IPR000798">
    <property type="entry name" value="Ez/rad/moesin-like"/>
</dbReference>
<dbReference type="SUPFAM" id="SSF50729">
    <property type="entry name" value="PH domain-like"/>
    <property type="match status" value="1"/>
</dbReference>
<evidence type="ECO:0000256" key="7">
    <source>
        <dbReference type="ARBA" id="ARBA00023658"/>
    </source>
</evidence>